<dbReference type="Proteomes" id="UP001152798">
    <property type="component" value="Unassembled WGS sequence"/>
</dbReference>
<dbReference type="InterPro" id="IPR036728">
    <property type="entry name" value="PBP_GOBP_sf"/>
</dbReference>
<dbReference type="CDD" id="cd23992">
    <property type="entry name" value="PBP_GOBP"/>
    <property type="match status" value="1"/>
</dbReference>
<comment type="caution">
    <text evidence="1">The sequence shown here is derived from an EMBL/GenBank/DDBJ whole genome shotgun (WGS) entry which is preliminary data.</text>
</comment>
<dbReference type="SUPFAM" id="SSF47565">
    <property type="entry name" value="Insect pheromone/odorant-binding proteins"/>
    <property type="match status" value="1"/>
</dbReference>
<dbReference type="OrthoDB" id="6595846at2759"/>
<dbReference type="EMBL" id="CAKMRH010000006">
    <property type="protein sequence ID" value="CAH1408412.1"/>
    <property type="molecule type" value="Genomic_DNA"/>
</dbReference>
<dbReference type="Pfam" id="PF01395">
    <property type="entry name" value="PBP_GOBP"/>
    <property type="match status" value="1"/>
</dbReference>
<dbReference type="InterPro" id="IPR006170">
    <property type="entry name" value="PBP/GOBP"/>
</dbReference>
<name>A0A9P0HW24_NEZVI</name>
<evidence type="ECO:0000313" key="2">
    <source>
        <dbReference type="Proteomes" id="UP001152798"/>
    </source>
</evidence>
<accession>A0A9P0HW24</accession>
<organism evidence="1 2">
    <name type="scientific">Nezara viridula</name>
    <name type="common">Southern green stink bug</name>
    <name type="synonym">Cimex viridulus</name>
    <dbReference type="NCBI Taxonomy" id="85310"/>
    <lineage>
        <taxon>Eukaryota</taxon>
        <taxon>Metazoa</taxon>
        <taxon>Ecdysozoa</taxon>
        <taxon>Arthropoda</taxon>
        <taxon>Hexapoda</taxon>
        <taxon>Insecta</taxon>
        <taxon>Pterygota</taxon>
        <taxon>Neoptera</taxon>
        <taxon>Paraneoptera</taxon>
        <taxon>Hemiptera</taxon>
        <taxon>Heteroptera</taxon>
        <taxon>Panheteroptera</taxon>
        <taxon>Pentatomomorpha</taxon>
        <taxon>Pentatomoidea</taxon>
        <taxon>Pentatomidae</taxon>
        <taxon>Pentatominae</taxon>
        <taxon>Nezara</taxon>
    </lineage>
</organism>
<evidence type="ECO:0000313" key="1">
    <source>
        <dbReference type="EMBL" id="CAH1408412.1"/>
    </source>
</evidence>
<reference evidence="1" key="1">
    <citation type="submission" date="2022-01" db="EMBL/GenBank/DDBJ databases">
        <authorList>
            <person name="King R."/>
        </authorList>
    </citation>
    <scope>NUCLEOTIDE SEQUENCE</scope>
</reference>
<gene>
    <name evidence="1" type="ORF">NEZAVI_LOCUS15946</name>
</gene>
<dbReference type="Gene3D" id="1.10.238.20">
    <property type="entry name" value="Pheromone/general odorant binding protein domain"/>
    <property type="match status" value="1"/>
</dbReference>
<sequence>MNERFTSSPLCQIYVYIVGSKACSVSIHHLLALRHIDNTGSCKHAVFILDFPCCSMHSTFYYNDPAFPKEAKLKADGSFDKEKDKEAVEEMVKDEELKAKLLAAIEECDVTAKADKCEAAYEFVKCKKAKAGSH</sequence>
<protein>
    <submittedName>
        <fullName evidence="1">Uncharacterized protein</fullName>
    </submittedName>
</protein>
<keyword evidence="2" id="KW-1185">Reference proteome</keyword>
<dbReference type="AlphaFoldDB" id="A0A9P0HW24"/>
<dbReference type="GO" id="GO:0005549">
    <property type="term" value="F:odorant binding"/>
    <property type="evidence" value="ECO:0007669"/>
    <property type="project" value="InterPro"/>
</dbReference>
<proteinExistence type="predicted"/>